<evidence type="ECO:0000313" key="5">
    <source>
        <dbReference type="Proteomes" id="UP000294513"/>
    </source>
</evidence>
<evidence type="ECO:0000256" key="1">
    <source>
        <dbReference type="ARBA" id="ARBA00023002"/>
    </source>
</evidence>
<dbReference type="RefSeq" id="WP_131894678.1">
    <property type="nucleotide sequence ID" value="NZ_SMKU01000085.1"/>
</dbReference>
<feature type="region of interest" description="Disordered" evidence="2">
    <location>
        <begin position="1"/>
        <end position="23"/>
    </location>
</feature>
<dbReference type="InterPro" id="IPR012349">
    <property type="entry name" value="Split_barrel_FMN-bd"/>
</dbReference>
<keyword evidence="1" id="KW-0560">Oxidoreductase</keyword>
<feature type="domain" description="Flavin reductase like" evidence="3">
    <location>
        <begin position="33"/>
        <end position="176"/>
    </location>
</feature>
<dbReference type="InterPro" id="IPR002563">
    <property type="entry name" value="Flavin_Rdtase-like_dom"/>
</dbReference>
<sequence length="189" mass="19848">MSPPAPPSGPAVDRPEGAPSAIEPDPAAMRRVMGRFATGVAVITTLDADGAPHGMTVNSLTSVSLDPPLILVCFGGRARTARAVAASGRFAVSILAARQEPIARRFAGRGEDHFAGLPLTYGEHDVPVVPDALAHLECAVDRRVTAGDHDVVFGAVRRTCDRDGLPLAFLGGRFGDFTGRGHEPLAWFF</sequence>
<dbReference type="OrthoDB" id="9792858at2"/>
<dbReference type="GO" id="GO:0042602">
    <property type="term" value="F:riboflavin reductase (NADPH) activity"/>
    <property type="evidence" value="ECO:0007669"/>
    <property type="project" value="TreeGrafter"/>
</dbReference>
<dbReference type="PANTHER" id="PTHR30466">
    <property type="entry name" value="FLAVIN REDUCTASE"/>
    <property type="match status" value="1"/>
</dbReference>
<proteinExistence type="predicted"/>
<gene>
    <name evidence="4" type="ORF">E1298_18020</name>
</gene>
<dbReference type="Proteomes" id="UP000294513">
    <property type="component" value="Unassembled WGS sequence"/>
</dbReference>
<comment type="caution">
    <text evidence="4">The sequence shown here is derived from an EMBL/GenBank/DDBJ whole genome shotgun (WGS) entry which is preliminary data.</text>
</comment>
<dbReference type="PANTHER" id="PTHR30466:SF1">
    <property type="entry name" value="FMN REDUCTASE (NADH) RUTF"/>
    <property type="match status" value="1"/>
</dbReference>
<evidence type="ECO:0000256" key="2">
    <source>
        <dbReference type="SAM" id="MobiDB-lite"/>
    </source>
</evidence>
<dbReference type="Pfam" id="PF01613">
    <property type="entry name" value="Flavin_Reduct"/>
    <property type="match status" value="1"/>
</dbReference>
<dbReference type="SMART" id="SM00903">
    <property type="entry name" value="Flavin_Reduct"/>
    <property type="match status" value="1"/>
</dbReference>
<dbReference type="GO" id="GO:0010181">
    <property type="term" value="F:FMN binding"/>
    <property type="evidence" value="ECO:0007669"/>
    <property type="project" value="InterPro"/>
</dbReference>
<dbReference type="GO" id="GO:0006208">
    <property type="term" value="P:pyrimidine nucleobase catabolic process"/>
    <property type="evidence" value="ECO:0007669"/>
    <property type="project" value="TreeGrafter"/>
</dbReference>
<organism evidence="4 5">
    <name type="scientific">Actinomadura rubrisoli</name>
    <dbReference type="NCBI Taxonomy" id="2530368"/>
    <lineage>
        <taxon>Bacteria</taxon>
        <taxon>Bacillati</taxon>
        <taxon>Actinomycetota</taxon>
        <taxon>Actinomycetes</taxon>
        <taxon>Streptosporangiales</taxon>
        <taxon>Thermomonosporaceae</taxon>
        <taxon>Actinomadura</taxon>
    </lineage>
</organism>
<dbReference type="Gene3D" id="2.30.110.10">
    <property type="entry name" value="Electron Transport, Fmn-binding Protein, Chain A"/>
    <property type="match status" value="1"/>
</dbReference>
<accession>A0A4R5BHG0</accession>
<dbReference type="AlphaFoldDB" id="A0A4R5BHG0"/>
<keyword evidence="5" id="KW-1185">Reference proteome</keyword>
<dbReference type="InterPro" id="IPR050268">
    <property type="entry name" value="NADH-dep_flavin_reductase"/>
</dbReference>
<evidence type="ECO:0000259" key="3">
    <source>
        <dbReference type="SMART" id="SM00903"/>
    </source>
</evidence>
<evidence type="ECO:0000313" key="4">
    <source>
        <dbReference type="EMBL" id="TDD85921.1"/>
    </source>
</evidence>
<dbReference type="EMBL" id="SMKU01000085">
    <property type="protein sequence ID" value="TDD85921.1"/>
    <property type="molecule type" value="Genomic_DNA"/>
</dbReference>
<dbReference type="SUPFAM" id="SSF50475">
    <property type="entry name" value="FMN-binding split barrel"/>
    <property type="match status" value="1"/>
</dbReference>
<name>A0A4R5BHG0_9ACTN</name>
<protein>
    <submittedName>
        <fullName evidence="4">Flavin reductase</fullName>
    </submittedName>
</protein>
<reference evidence="4 5" key="1">
    <citation type="submission" date="2019-03" db="EMBL/GenBank/DDBJ databases">
        <title>Draft genome sequences of novel Actinobacteria.</title>
        <authorList>
            <person name="Sahin N."/>
            <person name="Ay H."/>
            <person name="Saygin H."/>
        </authorList>
    </citation>
    <scope>NUCLEOTIDE SEQUENCE [LARGE SCALE GENOMIC DNA]</scope>
    <source>
        <strain evidence="4 5">H3C3</strain>
    </source>
</reference>